<feature type="transmembrane region" description="Helical" evidence="1">
    <location>
        <begin position="131"/>
        <end position="150"/>
    </location>
</feature>
<feature type="transmembrane region" description="Helical" evidence="1">
    <location>
        <begin position="30"/>
        <end position="49"/>
    </location>
</feature>
<feature type="transmembrane region" description="Helical" evidence="1">
    <location>
        <begin position="104"/>
        <end position="124"/>
    </location>
</feature>
<keyword evidence="1" id="KW-0812">Transmembrane</keyword>
<evidence type="ECO:0000313" key="2">
    <source>
        <dbReference type="EMBL" id="CAA6825058.1"/>
    </source>
</evidence>
<protein>
    <submittedName>
        <fullName evidence="2">Uncharacterized protein</fullName>
    </submittedName>
</protein>
<organism evidence="2">
    <name type="scientific">uncultured Sulfurovum sp</name>
    <dbReference type="NCBI Taxonomy" id="269237"/>
    <lineage>
        <taxon>Bacteria</taxon>
        <taxon>Pseudomonadati</taxon>
        <taxon>Campylobacterota</taxon>
        <taxon>Epsilonproteobacteria</taxon>
        <taxon>Campylobacterales</taxon>
        <taxon>Sulfurovaceae</taxon>
        <taxon>Sulfurovum</taxon>
        <taxon>environmental samples</taxon>
    </lineage>
</organism>
<accession>A0A6S6UAE5</accession>
<feature type="transmembrane region" description="Helical" evidence="1">
    <location>
        <begin position="7"/>
        <end position="24"/>
    </location>
</feature>
<proteinExistence type="predicted"/>
<keyword evidence="1" id="KW-0472">Membrane</keyword>
<keyword evidence="1" id="KW-1133">Transmembrane helix</keyword>
<feature type="transmembrane region" description="Helical" evidence="1">
    <location>
        <begin position="61"/>
        <end position="89"/>
    </location>
</feature>
<gene>
    <name evidence="2" type="ORF">HELGO_WM7042</name>
</gene>
<dbReference type="EMBL" id="CACVAS010000128">
    <property type="protein sequence ID" value="CAA6825058.1"/>
    <property type="molecule type" value="Genomic_DNA"/>
</dbReference>
<name>A0A6S6UAE5_9BACT</name>
<dbReference type="AlphaFoldDB" id="A0A6S6UAE5"/>
<reference evidence="2" key="1">
    <citation type="submission" date="2020-01" db="EMBL/GenBank/DDBJ databases">
        <authorList>
            <person name="Meier V. D."/>
            <person name="Meier V D."/>
        </authorList>
    </citation>
    <scope>NUCLEOTIDE SEQUENCE</scope>
    <source>
        <strain evidence="2">HLG_WM_MAG_01</strain>
    </source>
</reference>
<evidence type="ECO:0000256" key="1">
    <source>
        <dbReference type="SAM" id="Phobius"/>
    </source>
</evidence>
<sequence length="151" mass="17387">MNHVNQFLSRPLVVVVIFLAIAFYPMFISIYVFLPLLVGTMGYILILGIEKERMLYVMMALVYFLNLEANLSLPFFLTIIATLLIYVLFDNNLTFIRNCNLCRPVIYVVMIDIFYLGSLLAYDFIFQASSVVLDTILLYSLIVDMLVVVML</sequence>